<reference evidence="3" key="2">
    <citation type="journal article" name="Sci. Data">
        <title>Chromosome-scale genome assembly of the sea louse Caligus rogercresseyi by SMRT sequencing and Hi-C analysis.</title>
        <authorList>
            <person name="Gallardo-Escarate C."/>
            <person name="Valenzuela-Munoz V."/>
            <person name="Nunez-Acuna G."/>
            <person name="Valenzuela-Miranda D."/>
            <person name="Goncalves A.T."/>
            <person name="Escobar-Sepulveda H."/>
            <person name="Liachko I."/>
            <person name="Nelson B."/>
            <person name="Roberts S."/>
            <person name="Warren W."/>
        </authorList>
    </citation>
    <scope>NUCLEOTIDE SEQUENCE</scope>
    <source>
        <tissue evidence="3">Whole tissue</tissue>
    </source>
</reference>
<proteinExistence type="predicted"/>
<evidence type="ECO:0000313" key="5">
    <source>
        <dbReference type="Proteomes" id="UP000595437"/>
    </source>
</evidence>
<evidence type="ECO:0000256" key="1">
    <source>
        <dbReference type="SAM" id="MobiDB-lite"/>
    </source>
</evidence>
<dbReference type="AlphaFoldDB" id="A0A7T8K175"/>
<name>A0A7T8K175_CALRO</name>
<gene>
    <name evidence="3" type="ORF">FKW44_016239</name>
    <name evidence="4" type="ORF">FKW44_016262</name>
</gene>
<reference evidence="5" key="1">
    <citation type="submission" date="2021-01" db="EMBL/GenBank/DDBJ databases">
        <title>Caligus Genome Assembly.</title>
        <authorList>
            <person name="Gallardo-Escarate C."/>
        </authorList>
    </citation>
    <scope>NUCLEOTIDE SEQUENCE [LARGE SCALE GENOMIC DNA]</scope>
</reference>
<evidence type="ECO:0000313" key="3">
    <source>
        <dbReference type="EMBL" id="QQP41771.1"/>
    </source>
</evidence>
<dbReference type="Proteomes" id="UP000595437">
    <property type="component" value="Chromosome 11"/>
</dbReference>
<keyword evidence="2" id="KW-0812">Transmembrane</keyword>
<keyword evidence="5" id="KW-1185">Reference proteome</keyword>
<feature type="region of interest" description="Disordered" evidence="1">
    <location>
        <begin position="1"/>
        <end position="29"/>
    </location>
</feature>
<organism evidence="3 5">
    <name type="scientific">Caligus rogercresseyi</name>
    <name type="common">Sea louse</name>
    <dbReference type="NCBI Taxonomy" id="217165"/>
    <lineage>
        <taxon>Eukaryota</taxon>
        <taxon>Metazoa</taxon>
        <taxon>Ecdysozoa</taxon>
        <taxon>Arthropoda</taxon>
        <taxon>Crustacea</taxon>
        <taxon>Multicrustacea</taxon>
        <taxon>Hexanauplia</taxon>
        <taxon>Copepoda</taxon>
        <taxon>Siphonostomatoida</taxon>
        <taxon>Caligidae</taxon>
        <taxon>Caligus</taxon>
    </lineage>
</organism>
<dbReference type="OrthoDB" id="10013439at2759"/>
<feature type="transmembrane region" description="Helical" evidence="2">
    <location>
        <begin position="38"/>
        <end position="57"/>
    </location>
</feature>
<feature type="non-terminal residue" evidence="3">
    <location>
        <position position="1"/>
    </location>
</feature>
<keyword evidence="2" id="KW-1133">Transmembrane helix</keyword>
<accession>A0A7T8K175</accession>
<protein>
    <submittedName>
        <fullName evidence="3">KIAA0152 -like protein</fullName>
    </submittedName>
</protein>
<evidence type="ECO:0000256" key="2">
    <source>
        <dbReference type="SAM" id="Phobius"/>
    </source>
</evidence>
<evidence type="ECO:0000313" key="4">
    <source>
        <dbReference type="EMBL" id="QQP41789.1"/>
    </source>
</evidence>
<sequence length="59" mass="6525">IENEEDEVGYEKSESSARHINPSGPKARDPYELDDTSVMLPIFVAVGAFIPLVLCMCKL</sequence>
<keyword evidence="2" id="KW-0472">Membrane</keyword>
<dbReference type="EMBL" id="CP045900">
    <property type="protein sequence ID" value="QQP41771.1"/>
    <property type="molecule type" value="Genomic_DNA"/>
</dbReference>
<dbReference type="EMBL" id="CP045900">
    <property type="protein sequence ID" value="QQP41789.1"/>
    <property type="molecule type" value="Genomic_DNA"/>
</dbReference>